<evidence type="ECO:0000256" key="9">
    <source>
        <dbReference type="ARBA" id="ARBA00023125"/>
    </source>
</evidence>
<dbReference type="InterPro" id="IPR038538">
    <property type="entry name" value="MTERF_sf"/>
</dbReference>
<keyword evidence="9" id="KW-0238">DNA-binding</keyword>
<name>A0A671PBZ0_9TELE</name>
<dbReference type="AlphaFoldDB" id="A0A671PBZ0"/>
<evidence type="ECO:0000256" key="2">
    <source>
        <dbReference type="ARBA" id="ARBA00007692"/>
    </source>
</evidence>
<dbReference type="PANTHER" id="PTHR15437">
    <property type="entry name" value="TRANSCRIPTION TERMINATION FACTOR, MITOCHONDRIAL"/>
    <property type="match status" value="1"/>
</dbReference>
<dbReference type="RefSeq" id="XP_016349554.1">
    <property type="nucleotide sequence ID" value="XM_016494068.1"/>
</dbReference>
<evidence type="ECO:0000256" key="10">
    <source>
        <dbReference type="ARBA" id="ARBA00023128"/>
    </source>
</evidence>
<organism evidence="13 14">
    <name type="scientific">Sinocyclocheilus anshuiensis</name>
    <dbReference type="NCBI Taxonomy" id="1608454"/>
    <lineage>
        <taxon>Eukaryota</taxon>
        <taxon>Metazoa</taxon>
        <taxon>Chordata</taxon>
        <taxon>Craniata</taxon>
        <taxon>Vertebrata</taxon>
        <taxon>Euteleostomi</taxon>
        <taxon>Actinopterygii</taxon>
        <taxon>Neopterygii</taxon>
        <taxon>Teleostei</taxon>
        <taxon>Ostariophysi</taxon>
        <taxon>Cypriniformes</taxon>
        <taxon>Cyprinidae</taxon>
        <taxon>Cyprininae</taxon>
        <taxon>Sinocyclocheilus</taxon>
    </lineage>
</organism>
<comment type="subcellular location">
    <subcellularLocation>
        <location evidence="1">Mitochondrion</location>
    </subcellularLocation>
</comment>
<keyword evidence="6" id="KW-0677">Repeat</keyword>
<evidence type="ECO:0000313" key="14">
    <source>
        <dbReference type="Proteomes" id="UP000472260"/>
    </source>
</evidence>
<dbReference type="CTD" id="7978"/>
<dbReference type="GO" id="GO:0003677">
    <property type="term" value="F:DNA binding"/>
    <property type="evidence" value="ECO:0007669"/>
    <property type="project" value="UniProtKB-KW"/>
</dbReference>
<keyword evidence="14" id="KW-1185">Reference proteome</keyword>
<proteinExistence type="inferred from homology"/>
<dbReference type="KEGG" id="sanh:107694381"/>
<accession>A0A671PBZ0</accession>
<comment type="similarity">
    <text evidence="2">Belongs to the mTERF family.</text>
</comment>
<evidence type="ECO:0000256" key="1">
    <source>
        <dbReference type="ARBA" id="ARBA00004173"/>
    </source>
</evidence>
<evidence type="ECO:0000256" key="5">
    <source>
        <dbReference type="ARBA" id="ARBA00022553"/>
    </source>
</evidence>
<comment type="function">
    <text evidence="12">Transcription termination factor. Binds to a 28 bp region within the tRNA(Leu(uur)) gene at a position immediately adjacent to and downstream of the 16S rRNA gene; this region comprises a tridecamer sequence critical for directing accurate termination. Binds DNA along the major grove and promotes DNA bending and partial unwinding. Promotes base flipping. Transcription termination activity appears to be polarized with highest specificity for transcripts initiated on the light strand.</text>
</comment>
<dbReference type="Pfam" id="PF02536">
    <property type="entry name" value="mTERF"/>
    <property type="match status" value="1"/>
</dbReference>
<keyword evidence="4" id="KW-0806">Transcription termination</keyword>
<comment type="subunit">
    <text evidence="3">Monomer.</text>
</comment>
<sequence>MFQRQILHFLRPVCRCASLPVTSRPCSSKPSNHDPPLENESLLENLSVMGVDLASARKRQPGVLRKLLTNEQGLALFLKSKGADQETIASIISRFPRSITRSCEHLEERWRLWRNVFKSDAEVVGILSRSPESFFRSSDNKNLEENIAFLMTLGITGKDLHRLLTTAPRTFSNSVALNRNMVELLKSVCLSFDGKDPERFAQTVISRNLYVFIRSTNRIRANVEFLSRSLRLSNTEALGLFQSHGTQILDVSHESLKKNFQSLRTKLGSLGCGAEDFKRMILNYSPVLFVSSERLNEKLDCLMDGGILAQQVVHKPKVLDFSISCIRQRLQDLHGLGYDFQKSGIAVLDTSKKRFLAKLERLSSAENEDFNTNRSV</sequence>
<evidence type="ECO:0000256" key="6">
    <source>
        <dbReference type="ARBA" id="ARBA00022737"/>
    </source>
</evidence>
<dbReference type="Proteomes" id="UP000472260">
    <property type="component" value="Unassembled WGS sequence"/>
</dbReference>
<keyword evidence="7" id="KW-0809">Transit peptide</keyword>
<evidence type="ECO:0000256" key="11">
    <source>
        <dbReference type="ARBA" id="ARBA00023163"/>
    </source>
</evidence>
<dbReference type="OrthoDB" id="637682at2759"/>
<keyword evidence="11" id="KW-0804">Transcription</keyword>
<dbReference type="GO" id="GO:0006393">
    <property type="term" value="P:termination of mitochondrial transcription"/>
    <property type="evidence" value="ECO:0007669"/>
    <property type="project" value="TreeGrafter"/>
</dbReference>
<keyword evidence="5" id="KW-0597">Phosphoprotein</keyword>
<reference evidence="13" key="1">
    <citation type="submission" date="2025-08" db="UniProtKB">
        <authorList>
            <consortium name="Ensembl"/>
        </authorList>
    </citation>
    <scope>IDENTIFICATION</scope>
</reference>
<evidence type="ECO:0000256" key="3">
    <source>
        <dbReference type="ARBA" id="ARBA00011245"/>
    </source>
</evidence>
<evidence type="ECO:0000256" key="7">
    <source>
        <dbReference type="ARBA" id="ARBA00022946"/>
    </source>
</evidence>
<evidence type="ECO:0000313" key="13">
    <source>
        <dbReference type="Ensembl" id="ENSSANP00000053642.1"/>
    </source>
</evidence>
<dbReference type="Ensembl" id="ENSSANT00000057044.1">
    <property type="protein sequence ID" value="ENSSANP00000053642.1"/>
    <property type="gene ID" value="ENSSANG00000026859.1"/>
</dbReference>
<dbReference type="GeneID" id="107694381"/>
<dbReference type="Gene3D" id="1.25.70.10">
    <property type="entry name" value="Transcription termination factor 3, mitochondrial"/>
    <property type="match status" value="2"/>
</dbReference>
<dbReference type="SMART" id="SM00733">
    <property type="entry name" value="Mterf"/>
    <property type="match status" value="5"/>
</dbReference>
<keyword evidence="8" id="KW-0805">Transcription regulation</keyword>
<evidence type="ECO:0008006" key="15">
    <source>
        <dbReference type="Google" id="ProtNLM"/>
    </source>
</evidence>
<dbReference type="PANTHER" id="PTHR15437:SF2">
    <property type="entry name" value="TRANSCRIPTION TERMINATION FACTOR 1, MITOCHONDRIAL"/>
    <property type="match status" value="1"/>
</dbReference>
<evidence type="ECO:0000256" key="12">
    <source>
        <dbReference type="ARBA" id="ARBA00037520"/>
    </source>
</evidence>
<reference evidence="13" key="2">
    <citation type="submission" date="2025-09" db="UniProtKB">
        <authorList>
            <consortium name="Ensembl"/>
        </authorList>
    </citation>
    <scope>IDENTIFICATION</scope>
</reference>
<dbReference type="InterPro" id="IPR003690">
    <property type="entry name" value="MTERF"/>
</dbReference>
<keyword evidence="10" id="KW-0496">Mitochondrion</keyword>
<protein>
    <recommendedName>
        <fullName evidence="15">Mitochondrial transcription termination factor 1</fullName>
    </recommendedName>
</protein>
<gene>
    <name evidence="13" type="primary">mterf1</name>
</gene>
<evidence type="ECO:0000256" key="8">
    <source>
        <dbReference type="ARBA" id="ARBA00023015"/>
    </source>
</evidence>
<evidence type="ECO:0000256" key="4">
    <source>
        <dbReference type="ARBA" id="ARBA00022472"/>
    </source>
</evidence>
<dbReference type="GO" id="GO:0005759">
    <property type="term" value="C:mitochondrial matrix"/>
    <property type="evidence" value="ECO:0007669"/>
    <property type="project" value="TreeGrafter"/>
</dbReference>